<dbReference type="PANTHER" id="PTHR24171">
    <property type="entry name" value="ANKYRIN REPEAT DOMAIN-CONTAINING PROTEIN 39-RELATED"/>
    <property type="match status" value="1"/>
</dbReference>
<keyword evidence="5" id="KW-1185">Reference proteome</keyword>
<accession>A0A9P0DE70</accession>
<dbReference type="InterPro" id="IPR036770">
    <property type="entry name" value="Ankyrin_rpt-contain_sf"/>
</dbReference>
<evidence type="ECO:0000256" key="1">
    <source>
        <dbReference type="ARBA" id="ARBA00022737"/>
    </source>
</evidence>
<dbReference type="PROSITE" id="PS50297">
    <property type="entry name" value="ANK_REP_REGION"/>
    <property type="match status" value="5"/>
</dbReference>
<dbReference type="PRINTS" id="PR01415">
    <property type="entry name" value="ANKYRIN"/>
</dbReference>
<dbReference type="InterPro" id="IPR002110">
    <property type="entry name" value="Ankyrin_rpt"/>
</dbReference>
<dbReference type="GO" id="GO:0085020">
    <property type="term" value="P:protein K6-linked ubiquitination"/>
    <property type="evidence" value="ECO:0007669"/>
    <property type="project" value="TreeGrafter"/>
</dbReference>
<dbReference type="Pfam" id="PF00023">
    <property type="entry name" value="Ank"/>
    <property type="match status" value="2"/>
</dbReference>
<protein>
    <submittedName>
        <fullName evidence="4">Uncharacterized protein</fullName>
    </submittedName>
</protein>
<feature type="repeat" description="ANK" evidence="3">
    <location>
        <begin position="321"/>
        <end position="353"/>
    </location>
</feature>
<dbReference type="SMART" id="SM00248">
    <property type="entry name" value="ANK"/>
    <property type="match status" value="12"/>
</dbReference>
<dbReference type="PANTHER" id="PTHR24171:SF9">
    <property type="entry name" value="ANKYRIN REPEAT DOMAIN-CONTAINING PROTEIN 39"/>
    <property type="match status" value="1"/>
</dbReference>
<dbReference type="EMBL" id="OU892281">
    <property type="protein sequence ID" value="CAH1131548.1"/>
    <property type="molecule type" value="Genomic_DNA"/>
</dbReference>
<dbReference type="Proteomes" id="UP001152799">
    <property type="component" value="Chromosome 5"/>
</dbReference>
<feature type="repeat" description="ANK" evidence="3">
    <location>
        <begin position="183"/>
        <end position="215"/>
    </location>
</feature>
<dbReference type="OrthoDB" id="194358at2759"/>
<gene>
    <name evidence="4" type="ORF">CEUTPL_LOCUS10112</name>
</gene>
<dbReference type="PROSITE" id="PS50088">
    <property type="entry name" value="ANK_REPEAT"/>
    <property type="match status" value="5"/>
</dbReference>
<evidence type="ECO:0000256" key="3">
    <source>
        <dbReference type="PROSITE-ProRule" id="PRU00023"/>
    </source>
</evidence>
<feature type="repeat" description="ANK" evidence="3">
    <location>
        <begin position="388"/>
        <end position="420"/>
    </location>
</feature>
<evidence type="ECO:0000313" key="4">
    <source>
        <dbReference type="EMBL" id="CAH1131548.1"/>
    </source>
</evidence>
<keyword evidence="2 3" id="KW-0040">ANK repeat</keyword>
<dbReference type="GO" id="GO:0070531">
    <property type="term" value="C:BRCA1-A complex"/>
    <property type="evidence" value="ECO:0007669"/>
    <property type="project" value="TreeGrafter"/>
</dbReference>
<reference evidence="4" key="1">
    <citation type="submission" date="2022-01" db="EMBL/GenBank/DDBJ databases">
        <authorList>
            <person name="King R."/>
        </authorList>
    </citation>
    <scope>NUCLEOTIDE SEQUENCE</scope>
</reference>
<evidence type="ECO:0000256" key="2">
    <source>
        <dbReference type="ARBA" id="ARBA00023043"/>
    </source>
</evidence>
<dbReference type="Gene3D" id="1.25.40.20">
    <property type="entry name" value="Ankyrin repeat-containing domain"/>
    <property type="match status" value="2"/>
</dbReference>
<organism evidence="4 5">
    <name type="scientific">Ceutorhynchus assimilis</name>
    <name type="common">cabbage seed weevil</name>
    <dbReference type="NCBI Taxonomy" id="467358"/>
    <lineage>
        <taxon>Eukaryota</taxon>
        <taxon>Metazoa</taxon>
        <taxon>Ecdysozoa</taxon>
        <taxon>Arthropoda</taxon>
        <taxon>Hexapoda</taxon>
        <taxon>Insecta</taxon>
        <taxon>Pterygota</taxon>
        <taxon>Neoptera</taxon>
        <taxon>Endopterygota</taxon>
        <taxon>Coleoptera</taxon>
        <taxon>Polyphaga</taxon>
        <taxon>Cucujiformia</taxon>
        <taxon>Curculionidae</taxon>
        <taxon>Ceutorhynchinae</taxon>
        <taxon>Ceutorhynchus</taxon>
    </lineage>
</organism>
<feature type="repeat" description="ANK" evidence="3">
    <location>
        <begin position="254"/>
        <end position="286"/>
    </location>
</feature>
<dbReference type="GO" id="GO:0004842">
    <property type="term" value="F:ubiquitin-protein transferase activity"/>
    <property type="evidence" value="ECO:0007669"/>
    <property type="project" value="TreeGrafter"/>
</dbReference>
<sequence>MAPMRKIITLHERDRQLATVLRTRDIEKLKSIVEDYQSCGEFTPEFYTCLYKLCDRQESDDEMIQVMLGCSRLDVNEKQSNGETILHALSRNNHYQWVEHLIKVFPNIDVNAVCKDMKTPFLLAAEYGHIKVLEVLDPIVEDISCCDIKQFSVLHWMARHGSLKWVKYLIEEKAFEVDQRNAYGDTPLNRAIAFGQYECCQYLLEMGANVLEIDMEGRSLLHTAVFGGHLGCCNAVLKYLKEYSYVYVNLKDNKGKTALNWAAGKGYKELVICLLEAKADVNYKEPDGRTALVGASMGGYEDIIKLLIDANANIDVYDGDKKYQPLTRAASNEHMGTVQILLDAGANVNITDDLGMTALDWASSKDHEEMVYYLLQRENIDVNSRGNLGNTPLMRAAKRGNVKILRALIEANACVDLQNSTGDTALILAVIRRDLSCVVELVKNNAKLDLKNYKGETALMISKKFSWNRNITEVLQDAGAI</sequence>
<proteinExistence type="predicted"/>
<dbReference type="GO" id="GO:0031436">
    <property type="term" value="C:BRCA1-BARD1 complex"/>
    <property type="evidence" value="ECO:0007669"/>
    <property type="project" value="TreeGrafter"/>
</dbReference>
<dbReference type="Pfam" id="PF12796">
    <property type="entry name" value="Ank_2"/>
    <property type="match status" value="4"/>
</dbReference>
<keyword evidence="1" id="KW-0677">Repeat</keyword>
<evidence type="ECO:0000313" key="5">
    <source>
        <dbReference type="Proteomes" id="UP001152799"/>
    </source>
</evidence>
<dbReference type="AlphaFoldDB" id="A0A9P0DE70"/>
<name>A0A9P0DE70_9CUCU</name>
<dbReference type="SUPFAM" id="SSF48403">
    <property type="entry name" value="Ankyrin repeat"/>
    <property type="match status" value="2"/>
</dbReference>
<feature type="repeat" description="ANK" evidence="3">
    <location>
        <begin position="287"/>
        <end position="319"/>
    </location>
</feature>